<reference evidence="3" key="1">
    <citation type="journal article" date="2023" name="Mol. Phylogenet. Evol.">
        <title>Genome-scale phylogeny and comparative genomics of the fungal order Sordariales.</title>
        <authorList>
            <person name="Hensen N."/>
            <person name="Bonometti L."/>
            <person name="Westerberg I."/>
            <person name="Brannstrom I.O."/>
            <person name="Guillou S."/>
            <person name="Cros-Aarteil S."/>
            <person name="Calhoun S."/>
            <person name="Haridas S."/>
            <person name="Kuo A."/>
            <person name="Mondo S."/>
            <person name="Pangilinan J."/>
            <person name="Riley R."/>
            <person name="LaButti K."/>
            <person name="Andreopoulos B."/>
            <person name="Lipzen A."/>
            <person name="Chen C."/>
            <person name="Yan M."/>
            <person name="Daum C."/>
            <person name="Ng V."/>
            <person name="Clum A."/>
            <person name="Steindorff A."/>
            <person name="Ohm R.A."/>
            <person name="Martin F."/>
            <person name="Silar P."/>
            <person name="Natvig D.O."/>
            <person name="Lalanne C."/>
            <person name="Gautier V."/>
            <person name="Ament-Velasquez S.L."/>
            <person name="Kruys A."/>
            <person name="Hutchinson M.I."/>
            <person name="Powell A.J."/>
            <person name="Barry K."/>
            <person name="Miller A.N."/>
            <person name="Grigoriev I.V."/>
            <person name="Debuchy R."/>
            <person name="Gladieux P."/>
            <person name="Hiltunen Thoren M."/>
            <person name="Johannesson H."/>
        </authorList>
    </citation>
    <scope>NUCLEOTIDE SEQUENCE</scope>
    <source>
        <strain evidence="3">CBS 123565</strain>
    </source>
</reference>
<organism evidence="3 4">
    <name type="scientific">Trichocladium antarcticum</name>
    <dbReference type="NCBI Taxonomy" id="1450529"/>
    <lineage>
        <taxon>Eukaryota</taxon>
        <taxon>Fungi</taxon>
        <taxon>Dikarya</taxon>
        <taxon>Ascomycota</taxon>
        <taxon>Pezizomycotina</taxon>
        <taxon>Sordariomycetes</taxon>
        <taxon>Sordariomycetidae</taxon>
        <taxon>Sordariales</taxon>
        <taxon>Chaetomiaceae</taxon>
        <taxon>Trichocladium</taxon>
    </lineage>
</organism>
<feature type="region of interest" description="Disordered" evidence="1">
    <location>
        <begin position="1"/>
        <end position="24"/>
    </location>
</feature>
<feature type="domain" description="Aminotransferase class I/classII large" evidence="2">
    <location>
        <begin position="110"/>
        <end position="471"/>
    </location>
</feature>
<proteinExistence type="predicted"/>
<dbReference type="InterPro" id="IPR015422">
    <property type="entry name" value="PyrdxlP-dep_Trfase_small"/>
</dbReference>
<dbReference type="Gene3D" id="3.40.640.10">
    <property type="entry name" value="Type I PLP-dependent aspartate aminotransferase-like (Major domain)"/>
    <property type="match status" value="1"/>
</dbReference>
<dbReference type="GO" id="GO:0030170">
    <property type="term" value="F:pyridoxal phosphate binding"/>
    <property type="evidence" value="ECO:0007669"/>
    <property type="project" value="InterPro"/>
</dbReference>
<evidence type="ECO:0000313" key="3">
    <source>
        <dbReference type="EMBL" id="KAK4130521.1"/>
    </source>
</evidence>
<evidence type="ECO:0000256" key="1">
    <source>
        <dbReference type="SAM" id="MobiDB-lite"/>
    </source>
</evidence>
<dbReference type="CDD" id="cd00609">
    <property type="entry name" value="AAT_like"/>
    <property type="match status" value="1"/>
</dbReference>
<dbReference type="PANTHER" id="PTHR42858">
    <property type="entry name" value="AMINOTRANSFERASE"/>
    <property type="match status" value="1"/>
</dbReference>
<keyword evidence="4" id="KW-1185">Reference proteome</keyword>
<dbReference type="Pfam" id="PF00155">
    <property type="entry name" value="Aminotran_1_2"/>
    <property type="match status" value="1"/>
</dbReference>
<reference evidence="3" key="2">
    <citation type="submission" date="2023-05" db="EMBL/GenBank/DDBJ databases">
        <authorList>
            <consortium name="Lawrence Berkeley National Laboratory"/>
            <person name="Steindorff A."/>
            <person name="Hensen N."/>
            <person name="Bonometti L."/>
            <person name="Westerberg I."/>
            <person name="Brannstrom I.O."/>
            <person name="Guillou S."/>
            <person name="Cros-Aarteil S."/>
            <person name="Calhoun S."/>
            <person name="Haridas S."/>
            <person name="Kuo A."/>
            <person name="Mondo S."/>
            <person name="Pangilinan J."/>
            <person name="Riley R."/>
            <person name="Labutti K."/>
            <person name="Andreopoulos B."/>
            <person name="Lipzen A."/>
            <person name="Chen C."/>
            <person name="Yanf M."/>
            <person name="Daum C."/>
            <person name="Ng V."/>
            <person name="Clum A."/>
            <person name="Ohm R."/>
            <person name="Martin F."/>
            <person name="Silar P."/>
            <person name="Natvig D."/>
            <person name="Lalanne C."/>
            <person name="Gautier V."/>
            <person name="Ament-Velasquez S.L."/>
            <person name="Kruys A."/>
            <person name="Hutchinson M.I."/>
            <person name="Powell A.J."/>
            <person name="Barry K."/>
            <person name="Miller A.N."/>
            <person name="Grigoriev I.V."/>
            <person name="Debuchy R."/>
            <person name="Gladieux P."/>
            <person name="Thoren M.H."/>
            <person name="Johannesson H."/>
        </authorList>
    </citation>
    <scope>NUCLEOTIDE SEQUENCE</scope>
    <source>
        <strain evidence="3">CBS 123565</strain>
    </source>
</reference>
<name>A0AAN6ZA64_9PEZI</name>
<dbReference type="Proteomes" id="UP001304895">
    <property type="component" value="Unassembled WGS sequence"/>
</dbReference>
<keyword evidence="3" id="KW-0808">Transferase</keyword>
<protein>
    <submittedName>
        <fullName evidence="3">PLP-dependent transferase</fullName>
    </submittedName>
</protein>
<accession>A0AAN6ZA64</accession>
<dbReference type="InterPro" id="IPR004839">
    <property type="entry name" value="Aminotransferase_I/II_large"/>
</dbReference>
<dbReference type="GO" id="GO:0047536">
    <property type="term" value="F:2-aminoadipate transaminase activity"/>
    <property type="evidence" value="ECO:0007669"/>
    <property type="project" value="TreeGrafter"/>
</dbReference>
<dbReference type="InterPro" id="IPR015424">
    <property type="entry name" value="PyrdxlP-dep_Trfase"/>
</dbReference>
<dbReference type="InterPro" id="IPR015421">
    <property type="entry name" value="PyrdxlP-dep_Trfase_major"/>
</dbReference>
<comment type="caution">
    <text evidence="3">The sequence shown here is derived from an EMBL/GenBank/DDBJ whole genome shotgun (WGS) entry which is preliminary data.</text>
</comment>
<gene>
    <name evidence="3" type="ORF">BT67DRAFT_452355</name>
</gene>
<evidence type="ECO:0000313" key="4">
    <source>
        <dbReference type="Proteomes" id="UP001304895"/>
    </source>
</evidence>
<dbReference type="PANTHER" id="PTHR42858:SF1">
    <property type="entry name" value="LD15494P"/>
    <property type="match status" value="1"/>
</dbReference>
<dbReference type="AlphaFoldDB" id="A0AAN6ZA64"/>
<dbReference type="SUPFAM" id="SSF53383">
    <property type="entry name" value="PLP-dependent transferases"/>
    <property type="match status" value="1"/>
</dbReference>
<sequence length="511" mass="53795">MATDSKPGCRGTSPSVNGAGTLVQETPKKQPINLLRGWPAPSLLPTSLLRAAAARVLSDPAIAVPALQYGPDPGYEPLRAAVAGWLARSYDLASLSRPRSRSRCLPGGPVGADEVAITGGASQGLACVLQSFTDPWYTRRVWMAAPCYFLAGPLFEDAGFAGRLRAVREDAAGLDVRWLEERRKAEEDGVCKSPGPHRRLYRHVVYLVATSSNPSGRTLPLARRQALIRLARRYDVLVISDDVYDFLQWPTSPASPSPAPGTAGPPALLPTLSLIDAALPHDDGEHPDGRARFGNAVSNASFSKLAGPGIRTGWIHGTLALVHGFAQTGSNRSGGAASQFAAAVVHQVLVTGELERWLGGVVRPALRRRHAAVLGAIAAELAGLGVRVAGDSGGAGGAGGLFGGYFVWLGLPEGVQADEVAARAREEEELIVAPGRLFEVKGDEEAARFPGHLRLCFSWEDEADVVEGVRRLGRVLRRVLDGAAPGAGAGAEGAGRGVDIEELEKQVQTAC</sequence>
<evidence type="ECO:0000259" key="2">
    <source>
        <dbReference type="Pfam" id="PF00155"/>
    </source>
</evidence>
<dbReference type="EMBL" id="MU853435">
    <property type="protein sequence ID" value="KAK4130521.1"/>
    <property type="molecule type" value="Genomic_DNA"/>
</dbReference>
<dbReference type="Gene3D" id="3.90.1150.10">
    <property type="entry name" value="Aspartate Aminotransferase, domain 1"/>
    <property type="match status" value="1"/>
</dbReference>